<gene>
    <name evidence="2" type="ORF">R5W23_002902</name>
</gene>
<dbReference type="Proteomes" id="UP001272242">
    <property type="component" value="Unassembled WGS sequence"/>
</dbReference>
<keyword evidence="1" id="KW-1133">Transmembrane helix</keyword>
<reference evidence="3" key="1">
    <citation type="journal article" date="2023" name="Mar. Drugs">
        <title>Gemmata algarum, a Novel Planctomycete Isolated from an Algal Mat, Displays Antimicrobial Activity.</title>
        <authorList>
            <person name="Kumar G."/>
            <person name="Kallscheuer N."/>
            <person name="Kashif M."/>
            <person name="Ahamad S."/>
            <person name="Jagadeeshwari U."/>
            <person name="Pannikurungottu S."/>
            <person name="Haufschild T."/>
            <person name="Kabuu M."/>
            <person name="Sasikala C."/>
            <person name="Jogler C."/>
            <person name="Ramana C."/>
        </authorList>
    </citation>
    <scope>NUCLEOTIDE SEQUENCE [LARGE SCALE GENOMIC DNA]</scope>
    <source>
        <strain evidence="3">JC673</strain>
    </source>
</reference>
<evidence type="ECO:0000313" key="3">
    <source>
        <dbReference type="Proteomes" id="UP001272242"/>
    </source>
</evidence>
<dbReference type="RefSeq" id="WP_320688001.1">
    <property type="nucleotide sequence ID" value="NZ_JAXBLV010000198.1"/>
</dbReference>
<proteinExistence type="predicted"/>
<organism evidence="2 3">
    <name type="scientific">Gemmata algarum</name>
    <dbReference type="NCBI Taxonomy" id="2975278"/>
    <lineage>
        <taxon>Bacteria</taxon>
        <taxon>Pseudomonadati</taxon>
        <taxon>Planctomycetota</taxon>
        <taxon>Planctomycetia</taxon>
        <taxon>Gemmatales</taxon>
        <taxon>Gemmataceae</taxon>
        <taxon>Gemmata</taxon>
    </lineage>
</organism>
<protein>
    <submittedName>
        <fullName evidence="2">Uncharacterized protein</fullName>
    </submittedName>
</protein>
<evidence type="ECO:0000313" key="2">
    <source>
        <dbReference type="EMBL" id="MDY3561623.1"/>
    </source>
</evidence>
<keyword evidence="1" id="KW-0472">Membrane</keyword>
<keyword evidence="3" id="KW-1185">Reference proteome</keyword>
<comment type="caution">
    <text evidence="2">The sequence shown here is derived from an EMBL/GenBank/DDBJ whole genome shotgun (WGS) entry which is preliminary data.</text>
</comment>
<evidence type="ECO:0000256" key="1">
    <source>
        <dbReference type="SAM" id="Phobius"/>
    </source>
</evidence>
<keyword evidence="1" id="KW-0812">Transmembrane</keyword>
<dbReference type="EMBL" id="JAXBLV010000198">
    <property type="protein sequence ID" value="MDY3561623.1"/>
    <property type="molecule type" value="Genomic_DNA"/>
</dbReference>
<accession>A0ABU5F3A6</accession>
<sequence length="78" mass="8402">MAGIVAWGAAVFALAHLRTVAEDYRRAAWTQYEWFGFTNRFAATREVNAGHYLSAFGLVVGGVAIGAFHVSSALVRLG</sequence>
<feature type="transmembrane region" description="Helical" evidence="1">
    <location>
        <begin position="51"/>
        <end position="75"/>
    </location>
</feature>
<name>A0ABU5F3A6_9BACT</name>